<evidence type="ECO:0008006" key="5">
    <source>
        <dbReference type="Google" id="ProtNLM"/>
    </source>
</evidence>
<protein>
    <recommendedName>
        <fullName evidence="5">Phosphatidylserine decarboxylase</fullName>
    </recommendedName>
</protein>
<dbReference type="InParanoid" id="A0A024FV09"/>
<dbReference type="AlphaFoldDB" id="A0A024FV09"/>
<dbReference type="GO" id="GO:0005739">
    <property type="term" value="C:mitochondrion"/>
    <property type="evidence" value="ECO:0007669"/>
    <property type="project" value="TreeGrafter"/>
</dbReference>
<dbReference type="PANTHER" id="PTHR10067">
    <property type="entry name" value="PHOSPHATIDYLSERINE DECARBOXYLASE"/>
    <property type="match status" value="1"/>
</dbReference>
<comment type="caution">
    <text evidence="3">The sequence shown here is derived from an EMBL/GenBank/DDBJ whole genome shotgun (WGS) entry which is preliminary data.</text>
</comment>
<dbReference type="STRING" id="65357.A0A024FV09"/>
<dbReference type="InterPro" id="IPR003817">
    <property type="entry name" value="PS_Dcarbxylase"/>
</dbReference>
<evidence type="ECO:0000256" key="2">
    <source>
        <dbReference type="ARBA" id="ARBA00023239"/>
    </source>
</evidence>
<organism evidence="3 4">
    <name type="scientific">Albugo candida</name>
    <dbReference type="NCBI Taxonomy" id="65357"/>
    <lineage>
        <taxon>Eukaryota</taxon>
        <taxon>Sar</taxon>
        <taxon>Stramenopiles</taxon>
        <taxon>Oomycota</taxon>
        <taxon>Peronosporomycetes</taxon>
        <taxon>Albuginales</taxon>
        <taxon>Albuginaceae</taxon>
        <taxon>Albugo</taxon>
    </lineage>
</organism>
<keyword evidence="2" id="KW-0456">Lyase</keyword>
<sequence length="251" mass="29514">MWYKHQARSRRYKRNALLRSKSQFFLHEKRFSQFTDNTVGYFRQAYENGWKIPAALGFTLIGILQCYHLTRQSESDNSEHVASGLGRFSTHASIEERRMLTQRQVELLKTVPYRAISRLWGQVNDKELPVSVREPIYQTWTYLFGCNLDEMKYPLNHYHNLGEFFSRPLKRGVRSFINDSHHLASPVDAVVASFGRVVFTNEICMLEQIKGVRYRMDEFLGSRQHSIDSETSLSSKNSTKMLYRNTEMLEH</sequence>
<dbReference type="GO" id="GO:0006646">
    <property type="term" value="P:phosphatidylethanolamine biosynthetic process"/>
    <property type="evidence" value="ECO:0007669"/>
    <property type="project" value="TreeGrafter"/>
</dbReference>
<reference evidence="3 4" key="1">
    <citation type="submission" date="2012-05" db="EMBL/GenBank/DDBJ databases">
        <title>Recombination and specialization in a pathogen metapopulation.</title>
        <authorList>
            <person name="Gardiner A."/>
            <person name="Kemen E."/>
            <person name="Schultz-Larsen T."/>
            <person name="MacLean D."/>
            <person name="Van Oosterhout C."/>
            <person name="Jones J.D.G."/>
        </authorList>
    </citation>
    <scope>NUCLEOTIDE SEQUENCE [LARGE SCALE GENOMIC DNA]</scope>
    <source>
        <strain evidence="3 4">Ac Nc2</strain>
    </source>
</reference>
<gene>
    <name evidence="3" type="ORF">BN9_116640</name>
</gene>
<keyword evidence="1" id="KW-0210">Decarboxylase</keyword>
<dbReference type="GO" id="GO:0004609">
    <property type="term" value="F:phosphatidylserine decarboxylase activity"/>
    <property type="evidence" value="ECO:0007669"/>
    <property type="project" value="InterPro"/>
</dbReference>
<evidence type="ECO:0000313" key="4">
    <source>
        <dbReference type="Proteomes" id="UP000053237"/>
    </source>
</evidence>
<name>A0A024FV09_9STRA</name>
<dbReference type="Pfam" id="PF02666">
    <property type="entry name" value="PS_Dcarbxylase"/>
    <property type="match status" value="1"/>
</dbReference>
<keyword evidence="4" id="KW-1185">Reference proteome</keyword>
<dbReference type="EMBL" id="CAIX01000399">
    <property type="protein sequence ID" value="CCI10767.1"/>
    <property type="molecule type" value="Genomic_DNA"/>
</dbReference>
<proteinExistence type="predicted"/>
<dbReference type="OrthoDB" id="4330at2759"/>
<evidence type="ECO:0000313" key="3">
    <source>
        <dbReference type="EMBL" id="CCI10767.1"/>
    </source>
</evidence>
<accession>A0A024FV09</accession>
<dbReference type="PANTHER" id="PTHR10067:SF6">
    <property type="entry name" value="PHOSPHATIDYLSERINE DECARBOXYLASE PROENZYME, MITOCHONDRIAL"/>
    <property type="match status" value="1"/>
</dbReference>
<dbReference type="Proteomes" id="UP000053237">
    <property type="component" value="Unassembled WGS sequence"/>
</dbReference>
<evidence type="ECO:0000256" key="1">
    <source>
        <dbReference type="ARBA" id="ARBA00022793"/>
    </source>
</evidence>